<gene>
    <name evidence="2" type="ORF">DEBURN_LOCUS10155</name>
</gene>
<dbReference type="EMBL" id="CAJVPK010002623">
    <property type="protein sequence ID" value="CAG8615602.1"/>
    <property type="molecule type" value="Genomic_DNA"/>
</dbReference>
<accession>A0A9N9CXJ0</accession>
<keyword evidence="3" id="KW-1185">Reference proteome</keyword>
<sequence length="140" mass="16365">LNSSASYIWVEIVKTDTPGILALIAGNGDYDPLIVKALKYNWKEYLDFLSLTGLFIVCIITINTLHMYLDLVLKKIVLKITDSETIKRWKDGNILNCYVSLKLFGWWYKEDNNVYMYFDDKAHLTDAKKWLKDKYPDSIQ</sequence>
<organism evidence="2 3">
    <name type="scientific">Diversispora eburnea</name>
    <dbReference type="NCBI Taxonomy" id="1213867"/>
    <lineage>
        <taxon>Eukaryota</taxon>
        <taxon>Fungi</taxon>
        <taxon>Fungi incertae sedis</taxon>
        <taxon>Mucoromycota</taxon>
        <taxon>Glomeromycotina</taxon>
        <taxon>Glomeromycetes</taxon>
        <taxon>Diversisporales</taxon>
        <taxon>Diversisporaceae</taxon>
        <taxon>Diversispora</taxon>
    </lineage>
</organism>
<keyword evidence="1" id="KW-0812">Transmembrane</keyword>
<feature type="transmembrane region" description="Helical" evidence="1">
    <location>
        <begin position="48"/>
        <end position="69"/>
    </location>
</feature>
<evidence type="ECO:0000313" key="2">
    <source>
        <dbReference type="EMBL" id="CAG8615602.1"/>
    </source>
</evidence>
<feature type="non-terminal residue" evidence="2">
    <location>
        <position position="1"/>
    </location>
</feature>
<keyword evidence="1" id="KW-0472">Membrane</keyword>
<name>A0A9N9CXJ0_9GLOM</name>
<evidence type="ECO:0000256" key="1">
    <source>
        <dbReference type="SAM" id="Phobius"/>
    </source>
</evidence>
<comment type="caution">
    <text evidence="2">The sequence shown here is derived from an EMBL/GenBank/DDBJ whole genome shotgun (WGS) entry which is preliminary data.</text>
</comment>
<protein>
    <submittedName>
        <fullName evidence="2">1466_t:CDS:1</fullName>
    </submittedName>
</protein>
<evidence type="ECO:0000313" key="3">
    <source>
        <dbReference type="Proteomes" id="UP000789706"/>
    </source>
</evidence>
<dbReference type="Proteomes" id="UP000789706">
    <property type="component" value="Unassembled WGS sequence"/>
</dbReference>
<proteinExistence type="predicted"/>
<dbReference type="AlphaFoldDB" id="A0A9N9CXJ0"/>
<reference evidence="2" key="1">
    <citation type="submission" date="2021-06" db="EMBL/GenBank/DDBJ databases">
        <authorList>
            <person name="Kallberg Y."/>
            <person name="Tangrot J."/>
            <person name="Rosling A."/>
        </authorList>
    </citation>
    <scope>NUCLEOTIDE SEQUENCE</scope>
    <source>
        <strain evidence="2">AZ414A</strain>
    </source>
</reference>
<keyword evidence="1" id="KW-1133">Transmembrane helix</keyword>
<feature type="non-terminal residue" evidence="2">
    <location>
        <position position="140"/>
    </location>
</feature>
<dbReference type="OrthoDB" id="2429066at2759"/>